<dbReference type="SUPFAM" id="SSF53920">
    <property type="entry name" value="Fe-only hydrogenase"/>
    <property type="match status" value="1"/>
</dbReference>
<reference evidence="7 8" key="1">
    <citation type="submission" date="2014-03" db="EMBL/GenBank/DDBJ databases">
        <title>Genome sequence of Clostridium litorale W6, DSM 5388.</title>
        <authorList>
            <person name="Poehlein A."/>
            <person name="Jagirdar A."/>
            <person name="Khonsari B."/>
            <person name="Chibani C.M."/>
            <person name="Gutierrez Gutierrez D.A."/>
            <person name="Davydova E."/>
            <person name="Alghaithi H.S."/>
            <person name="Nair K.P."/>
            <person name="Dhamotharan K."/>
            <person name="Chandran L."/>
            <person name="G W."/>
            <person name="Daniel R."/>
        </authorList>
    </citation>
    <scope>NUCLEOTIDE SEQUENCE [LARGE SCALE GENOMIC DNA]</scope>
    <source>
        <strain evidence="7 8">W6</strain>
    </source>
</reference>
<dbReference type="EC" id="1.12.7.2" evidence="7"/>
<dbReference type="SMART" id="SM00091">
    <property type="entry name" value="PAS"/>
    <property type="match status" value="1"/>
</dbReference>
<accession>A0A069RMY3</accession>
<name>A0A069RMY3_PEPLI</name>
<gene>
    <name evidence="7" type="ORF">CLIT_10c02690</name>
</gene>
<keyword evidence="3" id="KW-0408">Iron</keyword>
<feature type="domain" description="4Fe-4S ferredoxin-type" evidence="5">
    <location>
        <begin position="4"/>
        <end position="31"/>
    </location>
</feature>
<keyword evidence="8" id="KW-1185">Reference proteome</keyword>
<dbReference type="RefSeq" id="WP_038263861.1">
    <property type="nucleotide sequence ID" value="NZ_FSRH01000006.1"/>
</dbReference>
<dbReference type="eggNOG" id="COG4624">
    <property type="taxonomic scope" value="Bacteria"/>
</dbReference>
<dbReference type="InterPro" id="IPR007202">
    <property type="entry name" value="4Fe-4S_dom"/>
</dbReference>
<dbReference type="EMBL" id="JJMM01000010">
    <property type="protein sequence ID" value="KDR95542.1"/>
    <property type="molecule type" value="Genomic_DNA"/>
</dbReference>
<evidence type="ECO:0000256" key="1">
    <source>
        <dbReference type="ARBA" id="ARBA00022485"/>
    </source>
</evidence>
<dbReference type="GO" id="GO:0008901">
    <property type="term" value="F:ferredoxin hydrogenase activity"/>
    <property type="evidence" value="ECO:0007669"/>
    <property type="project" value="UniProtKB-EC"/>
</dbReference>
<keyword evidence="1" id="KW-0004">4Fe-4S</keyword>
<dbReference type="SUPFAM" id="SSF55785">
    <property type="entry name" value="PYP-like sensor domain (PAS domain)"/>
    <property type="match status" value="1"/>
</dbReference>
<evidence type="ECO:0000313" key="8">
    <source>
        <dbReference type="Proteomes" id="UP000027946"/>
    </source>
</evidence>
<dbReference type="InterPro" id="IPR035965">
    <property type="entry name" value="PAS-like_dom_sf"/>
</dbReference>
<evidence type="ECO:0000256" key="4">
    <source>
        <dbReference type="ARBA" id="ARBA00023014"/>
    </source>
</evidence>
<protein>
    <submittedName>
        <fullName evidence="7">Periplasmic [Fe] hydrogenase</fullName>
        <ecNumber evidence="7">1.12.7.2</ecNumber>
    </submittedName>
</protein>
<dbReference type="PROSITE" id="PS51656">
    <property type="entry name" value="4FE4S"/>
    <property type="match status" value="1"/>
</dbReference>
<organism evidence="7 8">
    <name type="scientific">Peptoclostridium litorale DSM 5388</name>
    <dbReference type="NCBI Taxonomy" id="1121324"/>
    <lineage>
        <taxon>Bacteria</taxon>
        <taxon>Bacillati</taxon>
        <taxon>Bacillota</taxon>
        <taxon>Clostridia</taxon>
        <taxon>Peptostreptococcales</taxon>
        <taxon>Peptoclostridiaceae</taxon>
        <taxon>Peptoclostridium</taxon>
    </lineage>
</organism>
<dbReference type="Pfam" id="PF04060">
    <property type="entry name" value="FeS"/>
    <property type="match status" value="1"/>
</dbReference>
<feature type="domain" description="4Fe-4S" evidence="6">
    <location>
        <begin position="357"/>
        <end position="418"/>
    </location>
</feature>
<dbReference type="PROSITE" id="PS51379">
    <property type="entry name" value="4FE4S_FER_2"/>
    <property type="match status" value="2"/>
</dbReference>
<dbReference type="AlphaFoldDB" id="A0A069RMY3"/>
<dbReference type="InterPro" id="IPR004108">
    <property type="entry name" value="Fe_hydrogenase_lsu_C"/>
</dbReference>
<dbReference type="InterPro" id="IPR000014">
    <property type="entry name" value="PAS"/>
</dbReference>
<dbReference type="SUPFAM" id="SSF54862">
    <property type="entry name" value="4Fe-4S ferredoxins"/>
    <property type="match status" value="1"/>
</dbReference>
<dbReference type="Gene3D" id="3.30.450.20">
    <property type="entry name" value="PAS domain"/>
    <property type="match status" value="1"/>
</dbReference>
<keyword evidence="7" id="KW-0560">Oxidoreductase</keyword>
<dbReference type="GO" id="GO:0046872">
    <property type="term" value="F:metal ion binding"/>
    <property type="evidence" value="ECO:0007669"/>
    <property type="project" value="UniProtKB-KW"/>
</dbReference>
<dbReference type="eggNOG" id="COG1145">
    <property type="taxonomic scope" value="Bacteria"/>
</dbReference>
<evidence type="ECO:0000313" key="7">
    <source>
        <dbReference type="EMBL" id="KDR95542.1"/>
    </source>
</evidence>
<dbReference type="GO" id="GO:0051539">
    <property type="term" value="F:4 iron, 4 sulfur cluster binding"/>
    <property type="evidence" value="ECO:0007669"/>
    <property type="project" value="UniProtKB-KW"/>
</dbReference>
<dbReference type="PROSITE" id="PS00198">
    <property type="entry name" value="4FE4S_FER_1"/>
    <property type="match status" value="1"/>
</dbReference>
<dbReference type="PANTHER" id="PTHR43560:SF1">
    <property type="entry name" value="ION-TRANSLOCATING OXIDOREDUCTASE COMPLEX SUBUNIT B"/>
    <property type="match status" value="1"/>
</dbReference>
<dbReference type="PANTHER" id="PTHR43560">
    <property type="entry name" value="ION-TRANSLOCATING OXIDOREDUCTASE COMPLEX SUBUNIT B"/>
    <property type="match status" value="1"/>
</dbReference>
<dbReference type="InterPro" id="IPR017896">
    <property type="entry name" value="4Fe4S_Fe-S-bd"/>
</dbReference>
<sequence>MENFLEVVDLKCKGCYRCVSSCPVKAIKIENNKAKIVEDLCISCGNCYRECPHDAIVVRSDLGQVREYIRLNYNVVASLDPFIFSDLSGMNKGQFVTALKQLGFYKVEDMSMASKAVKEFYKGSVNKNGNPPKKKLLMSTYCNCANQMIKKYHEDIVPYLMPSESPMVIHAKYIKEKYGMDTKVIHIGPCISRKVEALEPQNRDYIDKVLTFSQLLSWVYSSIDNISSLDESELDNAVHTEGCVFLDSPCTGSPIGEMTKVDILGIQECDNFINAVYSGEIENVFANVRTCVGGCAGGPDYKTKRGIVTREQKVREYAKEGRFDGKSKELDSIYSNMQIENPLKKIDVPIKKATEDEIKNALAKMGKVTKELELDCGACGYKTCREKAIAICKGMSEPKNCRIYMHDMLNRLSNSIFDISPNYIVIVGEDFKIIDVNDAMQNIMGEPKEKLIGTYIGNYMDIRDFVEVSYSKQDILGKKVRWENYGKDLMENILYVEEKNALVAIMNDNTKDESQKRMIQEMKLRTIDISQNLIEKQMRVAQEIASLLGESTAETKIILTSLKELAIKEKEYY</sequence>
<dbReference type="Gene3D" id="1.10.15.40">
    <property type="entry name" value="Electron transport complex subunit B, putative Fe-S cluster"/>
    <property type="match status" value="1"/>
</dbReference>
<evidence type="ECO:0000256" key="2">
    <source>
        <dbReference type="ARBA" id="ARBA00022723"/>
    </source>
</evidence>
<dbReference type="Gene3D" id="3.40.950.10">
    <property type="entry name" value="Fe-only Hydrogenase (Larger Subunit), Chain L, domain 3"/>
    <property type="match status" value="1"/>
</dbReference>
<proteinExistence type="predicted"/>
<dbReference type="NCBIfam" id="TIGR00229">
    <property type="entry name" value="sensory_box"/>
    <property type="match status" value="1"/>
</dbReference>
<dbReference type="Pfam" id="PF02906">
    <property type="entry name" value="Fe_hyd_lg_C"/>
    <property type="match status" value="1"/>
</dbReference>
<dbReference type="OrthoDB" id="9798098at2"/>
<dbReference type="InterPro" id="IPR009016">
    <property type="entry name" value="Fe_hydrogenase"/>
</dbReference>
<dbReference type="Gene3D" id="3.30.70.20">
    <property type="match status" value="1"/>
</dbReference>
<feature type="domain" description="4Fe-4S ferredoxin-type" evidence="5">
    <location>
        <begin position="32"/>
        <end position="61"/>
    </location>
</feature>
<keyword evidence="2" id="KW-0479">Metal-binding</keyword>
<dbReference type="InterPro" id="IPR050395">
    <property type="entry name" value="4Fe4S_Ferredoxin_RnfB"/>
</dbReference>
<dbReference type="Proteomes" id="UP000027946">
    <property type="component" value="Unassembled WGS sequence"/>
</dbReference>
<dbReference type="STRING" id="1121324.CLIT_10c02690"/>
<evidence type="ECO:0000259" key="5">
    <source>
        <dbReference type="PROSITE" id="PS51379"/>
    </source>
</evidence>
<dbReference type="InterPro" id="IPR017900">
    <property type="entry name" value="4Fe4S_Fe_S_CS"/>
</dbReference>
<evidence type="ECO:0000256" key="3">
    <source>
        <dbReference type="ARBA" id="ARBA00023004"/>
    </source>
</evidence>
<dbReference type="Pfam" id="PF13237">
    <property type="entry name" value="Fer4_10"/>
    <property type="match status" value="1"/>
</dbReference>
<comment type="caution">
    <text evidence="7">The sequence shown here is derived from an EMBL/GenBank/DDBJ whole genome shotgun (WGS) entry which is preliminary data.</text>
</comment>
<keyword evidence="4" id="KW-0411">Iron-sulfur</keyword>
<dbReference type="CDD" id="cd00130">
    <property type="entry name" value="PAS"/>
    <property type="match status" value="1"/>
</dbReference>
<evidence type="ECO:0000259" key="6">
    <source>
        <dbReference type="PROSITE" id="PS51656"/>
    </source>
</evidence>